<dbReference type="KEGG" id="ehn:H9Q80_10270"/>
<evidence type="ECO:0000256" key="5">
    <source>
        <dbReference type="ARBA" id="ARBA00023136"/>
    </source>
</evidence>
<dbReference type="Pfam" id="PF09335">
    <property type="entry name" value="VTT_dom"/>
    <property type="match status" value="1"/>
</dbReference>
<feature type="transmembrane region" description="Helical" evidence="6">
    <location>
        <begin position="196"/>
        <end position="220"/>
    </location>
</feature>
<reference evidence="8 9" key="1">
    <citation type="submission" date="2020-08" db="EMBL/GenBank/DDBJ databases">
        <authorList>
            <person name="Liu C."/>
            <person name="Sun Q."/>
        </authorList>
    </citation>
    <scope>NUCLEOTIDE SEQUENCE [LARGE SCALE GENOMIC DNA]</scope>
    <source>
        <strain evidence="8 9">NSJ-61</strain>
    </source>
</reference>
<evidence type="ECO:0000256" key="3">
    <source>
        <dbReference type="ARBA" id="ARBA00022692"/>
    </source>
</evidence>
<feature type="transmembrane region" description="Helical" evidence="6">
    <location>
        <begin position="12"/>
        <end position="31"/>
    </location>
</feature>
<keyword evidence="5 6" id="KW-0472">Membrane</keyword>
<dbReference type="GO" id="GO:0005886">
    <property type="term" value="C:plasma membrane"/>
    <property type="evidence" value="ECO:0007669"/>
    <property type="project" value="UniProtKB-SubCell"/>
</dbReference>
<keyword evidence="3 6" id="KW-0812">Transmembrane</keyword>
<dbReference type="AlphaFoldDB" id="A0A7G9GIP7"/>
<feature type="domain" description="VTT" evidence="7">
    <location>
        <begin position="71"/>
        <end position="189"/>
    </location>
</feature>
<gene>
    <name evidence="8" type="ORF">H9Q80_10270</name>
</gene>
<name>A0A7G9GIP7_9FIRM</name>
<evidence type="ECO:0000313" key="8">
    <source>
        <dbReference type="EMBL" id="QNM10679.1"/>
    </source>
</evidence>
<dbReference type="RefSeq" id="WP_117454701.1">
    <property type="nucleotide sequence ID" value="NZ_CP060636.1"/>
</dbReference>
<comment type="similarity">
    <text evidence="6">Belongs to the TVP38/TMEM64 family.</text>
</comment>
<sequence length="231" mass="25991">MKKLNKQQWKTILILGGVLLVFALLTLKIGMPLVKFCNNPQQFRAWLNDQGIFSFLYMIAIIFLQIVVAFIPGEPFEIAAGYAFGFWQGTLLCLIGSALASALVMVLVKKWGTKLIYVFFSKDKLDELWLLKDEKKLNFWTFIAFFIPGSPKDVMTYAIGLTNMKLTTFILISTIARIPSVITSTFSGHALGEENYWVAIASFIFTLVISVIGLWCYAMISKKKTNATKTA</sequence>
<protein>
    <recommendedName>
        <fullName evidence="6">TVP38/TMEM64 family membrane protein</fullName>
    </recommendedName>
</protein>
<dbReference type="PANTHER" id="PTHR12677:SF59">
    <property type="entry name" value="GOLGI APPARATUS MEMBRANE PROTEIN TVP38-RELATED"/>
    <property type="match status" value="1"/>
</dbReference>
<dbReference type="PANTHER" id="PTHR12677">
    <property type="entry name" value="GOLGI APPARATUS MEMBRANE PROTEIN TVP38-RELATED"/>
    <property type="match status" value="1"/>
</dbReference>
<accession>A0A7G9GIP7</accession>
<keyword evidence="4 6" id="KW-1133">Transmembrane helix</keyword>
<evidence type="ECO:0000259" key="7">
    <source>
        <dbReference type="Pfam" id="PF09335"/>
    </source>
</evidence>
<evidence type="ECO:0000256" key="1">
    <source>
        <dbReference type="ARBA" id="ARBA00004651"/>
    </source>
</evidence>
<organism evidence="8 9">
    <name type="scientific">[Eubacterium] hominis</name>
    <dbReference type="NCBI Taxonomy" id="2764325"/>
    <lineage>
        <taxon>Bacteria</taxon>
        <taxon>Bacillati</taxon>
        <taxon>Bacillota</taxon>
        <taxon>Erysipelotrichia</taxon>
        <taxon>Erysipelotrichales</taxon>
        <taxon>Erysipelotrichaceae</taxon>
        <taxon>Amedibacillus</taxon>
    </lineage>
</organism>
<dbReference type="EMBL" id="CP060636">
    <property type="protein sequence ID" value="QNM10679.1"/>
    <property type="molecule type" value="Genomic_DNA"/>
</dbReference>
<keyword evidence="9" id="KW-1185">Reference proteome</keyword>
<feature type="transmembrane region" description="Helical" evidence="6">
    <location>
        <begin position="166"/>
        <end position="190"/>
    </location>
</feature>
<evidence type="ECO:0000313" key="9">
    <source>
        <dbReference type="Proteomes" id="UP000515856"/>
    </source>
</evidence>
<proteinExistence type="inferred from homology"/>
<dbReference type="InterPro" id="IPR015414">
    <property type="entry name" value="TMEM64"/>
</dbReference>
<comment type="subcellular location">
    <subcellularLocation>
        <location evidence="1 6">Cell membrane</location>
        <topology evidence="1 6">Multi-pass membrane protein</topology>
    </subcellularLocation>
</comment>
<keyword evidence="2 6" id="KW-1003">Cell membrane</keyword>
<feature type="transmembrane region" description="Helical" evidence="6">
    <location>
        <begin position="137"/>
        <end position="154"/>
    </location>
</feature>
<evidence type="ECO:0000256" key="6">
    <source>
        <dbReference type="RuleBase" id="RU366058"/>
    </source>
</evidence>
<feature type="transmembrane region" description="Helical" evidence="6">
    <location>
        <begin position="83"/>
        <end position="108"/>
    </location>
</feature>
<evidence type="ECO:0000256" key="2">
    <source>
        <dbReference type="ARBA" id="ARBA00022475"/>
    </source>
</evidence>
<feature type="transmembrane region" description="Helical" evidence="6">
    <location>
        <begin position="51"/>
        <end position="71"/>
    </location>
</feature>
<dbReference type="Proteomes" id="UP000515856">
    <property type="component" value="Chromosome"/>
</dbReference>
<dbReference type="InterPro" id="IPR032816">
    <property type="entry name" value="VTT_dom"/>
</dbReference>
<evidence type="ECO:0000256" key="4">
    <source>
        <dbReference type="ARBA" id="ARBA00022989"/>
    </source>
</evidence>